<proteinExistence type="inferred from homology"/>
<dbReference type="Gene3D" id="3.30.465.10">
    <property type="match status" value="1"/>
</dbReference>
<keyword evidence="7" id="KW-0560">Oxidoreductase</keyword>
<dbReference type="GO" id="GO:1903457">
    <property type="term" value="P:lactate catabolic process"/>
    <property type="evidence" value="ECO:0007669"/>
    <property type="project" value="TreeGrafter"/>
</dbReference>
<dbReference type="FunFam" id="3.30.465.10:FF:000038">
    <property type="entry name" value="D-lactate dehydrogenase"/>
    <property type="match status" value="1"/>
</dbReference>
<keyword evidence="15" id="KW-1185">Reference proteome</keyword>
<dbReference type="InterPro" id="IPR004113">
    <property type="entry name" value="FAD-bd_oxidored_4_C"/>
</dbReference>
<dbReference type="GO" id="GO:0008720">
    <property type="term" value="F:D-lactate dehydrogenase (NAD+) activity"/>
    <property type="evidence" value="ECO:0007669"/>
    <property type="project" value="TreeGrafter"/>
</dbReference>
<evidence type="ECO:0000256" key="6">
    <source>
        <dbReference type="ARBA" id="ARBA00022946"/>
    </source>
</evidence>
<name>A0A1G4M7F0_LACFM</name>
<dbReference type="GO" id="GO:0071949">
    <property type="term" value="F:FAD binding"/>
    <property type="evidence" value="ECO:0007669"/>
    <property type="project" value="InterPro"/>
</dbReference>
<evidence type="ECO:0000256" key="2">
    <source>
        <dbReference type="ARBA" id="ARBA00004173"/>
    </source>
</evidence>
<evidence type="ECO:0000256" key="3">
    <source>
        <dbReference type="ARBA" id="ARBA00008000"/>
    </source>
</evidence>
<dbReference type="AlphaFoldDB" id="A0A1G4M7F0"/>
<comment type="function">
    <text evidence="11">Catalyzes the stereospecific oxidation of D-lactate to pyruvate.</text>
</comment>
<dbReference type="FunFam" id="1.10.45.10:FF:000001">
    <property type="entry name" value="D-lactate dehydrogenase mitochondrial"/>
    <property type="match status" value="1"/>
</dbReference>
<evidence type="ECO:0000313" key="15">
    <source>
        <dbReference type="Proteomes" id="UP000190831"/>
    </source>
</evidence>
<keyword evidence="4" id="KW-0285">Flavoprotein</keyword>
<feature type="domain" description="FAD-binding PCMH-type" evidence="13">
    <location>
        <begin position="128"/>
        <end position="309"/>
    </location>
</feature>
<comment type="similarity">
    <text evidence="3">Belongs to the FAD-binding oxidoreductase/transferase type 4 family.</text>
</comment>
<dbReference type="OrthoDB" id="7786253at2759"/>
<dbReference type="GO" id="GO:0004458">
    <property type="term" value="F:D-lactate dehydrogenase (cytochrome) activity"/>
    <property type="evidence" value="ECO:0007669"/>
    <property type="project" value="UniProtKB-EC"/>
</dbReference>
<dbReference type="InterPro" id="IPR016171">
    <property type="entry name" value="Vanillyl_alc_oxidase_C-sub2"/>
</dbReference>
<dbReference type="Proteomes" id="UP000190831">
    <property type="component" value="Chromosome B"/>
</dbReference>
<reference evidence="15" key="1">
    <citation type="submission" date="2016-03" db="EMBL/GenBank/DDBJ databases">
        <authorList>
            <person name="Devillers H."/>
        </authorList>
    </citation>
    <scope>NUCLEOTIDE SEQUENCE [LARGE SCALE GENOMIC DNA]</scope>
</reference>
<evidence type="ECO:0000256" key="10">
    <source>
        <dbReference type="ARBA" id="ARBA00051436"/>
    </source>
</evidence>
<dbReference type="Gene3D" id="3.30.70.2740">
    <property type="match status" value="1"/>
</dbReference>
<evidence type="ECO:0000256" key="1">
    <source>
        <dbReference type="ARBA" id="ARBA00001974"/>
    </source>
</evidence>
<organism evidence="14 15">
    <name type="scientific">Lachancea fermentati</name>
    <name type="common">Zygosaccharomyces fermentati</name>
    <dbReference type="NCBI Taxonomy" id="4955"/>
    <lineage>
        <taxon>Eukaryota</taxon>
        <taxon>Fungi</taxon>
        <taxon>Dikarya</taxon>
        <taxon>Ascomycota</taxon>
        <taxon>Saccharomycotina</taxon>
        <taxon>Saccharomycetes</taxon>
        <taxon>Saccharomycetales</taxon>
        <taxon>Saccharomycetaceae</taxon>
        <taxon>Lachancea</taxon>
    </lineage>
</organism>
<evidence type="ECO:0000256" key="8">
    <source>
        <dbReference type="ARBA" id="ARBA00023128"/>
    </source>
</evidence>
<evidence type="ECO:0000313" key="14">
    <source>
        <dbReference type="EMBL" id="SCV99771.1"/>
    </source>
</evidence>
<evidence type="ECO:0000256" key="11">
    <source>
        <dbReference type="ARBA" id="ARBA00055809"/>
    </source>
</evidence>
<dbReference type="SUPFAM" id="SSF55103">
    <property type="entry name" value="FAD-linked oxidases, C-terminal domain"/>
    <property type="match status" value="1"/>
</dbReference>
<keyword evidence="6" id="KW-0809">Transit peptide</keyword>
<evidence type="ECO:0000256" key="5">
    <source>
        <dbReference type="ARBA" id="ARBA00022827"/>
    </source>
</evidence>
<dbReference type="PROSITE" id="PS51387">
    <property type="entry name" value="FAD_PCMH"/>
    <property type="match status" value="1"/>
</dbReference>
<protein>
    <recommendedName>
        <fullName evidence="9">D-lactate dehydrogenase (cytochrome)</fullName>
        <ecNumber evidence="9">1.1.2.4</ecNumber>
    </recommendedName>
    <alternativeName>
        <fullName evidence="12">D-lactate ferricytochrome C oxidoreductase</fullName>
    </alternativeName>
</protein>
<dbReference type="SUPFAM" id="SSF56176">
    <property type="entry name" value="FAD-binding/transporter-associated domain-like"/>
    <property type="match status" value="1"/>
</dbReference>
<dbReference type="Gene3D" id="1.10.45.10">
    <property type="entry name" value="Vanillyl-alcohol Oxidase, Chain A, domain 4"/>
    <property type="match status" value="1"/>
</dbReference>
<dbReference type="InterPro" id="IPR036318">
    <property type="entry name" value="FAD-bd_PCMH-like_sf"/>
</dbReference>
<dbReference type="EC" id="1.1.2.4" evidence="9"/>
<sequence length="565" mass="62143">MIGRSLLRRSLFSSASQLAVRRFYSSEPVRAVTKATNTNGRLFAGALAGSLAGAALVTLGYSDKDDDTSSTTRLDEILPPKYCHDPKVFDDAVIKLKHIVGNNEDSFTVAKTDLDAHSDTYFNSHHATAEQRPRIVLFPHNTEEVSEIMKVCHEYDIPVIPFSGGTSLEGHFLPTRVGCTVMIDLSKFMNKIIKLNKEDLDVEVQAGVPWEDLNEFLNDQQLMFGCDPGPGAQIGGCIANSCSGTNAYRYGTMKENVVNITAVLADGTVIKTRKRPRKSSAGYNLNGLLIGSEGTIAVVTEATIKCHVMPKKQTIAVVSFPTVGDAAACTSRIIQEGIQLDAMELLDDNMMKIINKSGATYKTDWVEAPTLFFKIGGRNDNIIKELVGEVNRIAEAHKCHKFEFAKTDDEKLELWEARKVALWSVINAGKEANKDANVWTTDVAVPLSKFSQVIENTKEEMQKSGLISAIVGHAGDGNFHAFIVYTEKERSIADTLVRNMVKRAIDAEGTCTGEHGVGIGKREFLLEELGQAPVDFMRQLKLAADPKRILNPDKIFKIDPNDHEH</sequence>
<dbReference type="InterPro" id="IPR016164">
    <property type="entry name" value="FAD-linked_Oxase-like_C"/>
</dbReference>
<dbReference type="Pfam" id="PF01565">
    <property type="entry name" value="FAD_binding_4"/>
    <property type="match status" value="1"/>
</dbReference>
<comment type="subcellular location">
    <subcellularLocation>
        <location evidence="2">Mitochondrion</location>
    </subcellularLocation>
</comment>
<dbReference type="PANTHER" id="PTHR11748:SF111">
    <property type="entry name" value="D-LACTATE DEHYDROGENASE, MITOCHONDRIAL-RELATED"/>
    <property type="match status" value="1"/>
</dbReference>
<keyword evidence="8" id="KW-0496">Mitochondrion</keyword>
<dbReference type="EMBL" id="LT598489">
    <property type="protein sequence ID" value="SCV99771.1"/>
    <property type="molecule type" value="Genomic_DNA"/>
</dbReference>
<evidence type="ECO:0000256" key="7">
    <source>
        <dbReference type="ARBA" id="ARBA00023002"/>
    </source>
</evidence>
<dbReference type="OMA" id="RACNAYS"/>
<evidence type="ECO:0000256" key="4">
    <source>
        <dbReference type="ARBA" id="ARBA00022630"/>
    </source>
</evidence>
<dbReference type="PANTHER" id="PTHR11748">
    <property type="entry name" value="D-LACTATE DEHYDROGENASE"/>
    <property type="match status" value="1"/>
</dbReference>
<dbReference type="STRING" id="4955.A0A1G4M7F0"/>
<evidence type="ECO:0000259" key="13">
    <source>
        <dbReference type="PROSITE" id="PS51387"/>
    </source>
</evidence>
<dbReference type="GO" id="GO:0005739">
    <property type="term" value="C:mitochondrion"/>
    <property type="evidence" value="ECO:0007669"/>
    <property type="project" value="UniProtKB-SubCell"/>
</dbReference>
<dbReference type="InterPro" id="IPR016169">
    <property type="entry name" value="FAD-bd_PCMH_sub2"/>
</dbReference>
<accession>A0A1G4M7F0</accession>
<gene>
    <name evidence="14" type="ORF">LAFE_0B02146G</name>
</gene>
<dbReference type="Pfam" id="PF02913">
    <property type="entry name" value="FAD-oxidase_C"/>
    <property type="match status" value="1"/>
</dbReference>
<comment type="catalytic activity">
    <reaction evidence="10">
        <text>(R)-lactate + 2 Fe(III)-[cytochrome c] = 2 Fe(II)-[cytochrome c] + pyruvate + 2 H(+)</text>
        <dbReference type="Rhea" id="RHEA:13521"/>
        <dbReference type="Rhea" id="RHEA-COMP:10350"/>
        <dbReference type="Rhea" id="RHEA-COMP:14399"/>
        <dbReference type="ChEBI" id="CHEBI:15361"/>
        <dbReference type="ChEBI" id="CHEBI:15378"/>
        <dbReference type="ChEBI" id="CHEBI:16004"/>
        <dbReference type="ChEBI" id="CHEBI:29033"/>
        <dbReference type="ChEBI" id="CHEBI:29034"/>
        <dbReference type="EC" id="1.1.2.4"/>
    </reaction>
</comment>
<comment type="cofactor">
    <cofactor evidence="1">
        <name>FAD</name>
        <dbReference type="ChEBI" id="CHEBI:57692"/>
    </cofactor>
</comment>
<dbReference type="FunFam" id="3.30.70.2740:FF:000001">
    <property type="entry name" value="D-lactate dehydrogenase mitochondrial"/>
    <property type="match status" value="1"/>
</dbReference>
<dbReference type="InterPro" id="IPR016166">
    <property type="entry name" value="FAD-bd_PCMH"/>
</dbReference>
<keyword evidence="5" id="KW-0274">FAD</keyword>
<evidence type="ECO:0000256" key="12">
    <source>
        <dbReference type="ARBA" id="ARBA00083446"/>
    </source>
</evidence>
<evidence type="ECO:0000256" key="9">
    <source>
        <dbReference type="ARBA" id="ARBA00038897"/>
    </source>
</evidence>
<dbReference type="InterPro" id="IPR006094">
    <property type="entry name" value="Oxid_FAD_bind_N"/>
</dbReference>